<proteinExistence type="predicted"/>
<protein>
    <submittedName>
        <fullName evidence="2">Uncharacterized protein</fullName>
    </submittedName>
</protein>
<gene>
    <name evidence="2" type="ORF">DBRI00130_LOCUS3902</name>
</gene>
<feature type="region of interest" description="Disordered" evidence="1">
    <location>
        <begin position="65"/>
        <end position="88"/>
    </location>
</feature>
<reference evidence="2" key="1">
    <citation type="submission" date="2021-01" db="EMBL/GenBank/DDBJ databases">
        <authorList>
            <person name="Corre E."/>
            <person name="Pelletier E."/>
            <person name="Niang G."/>
            <person name="Scheremetjew M."/>
            <person name="Finn R."/>
            <person name="Kale V."/>
            <person name="Holt S."/>
            <person name="Cochrane G."/>
            <person name="Meng A."/>
            <person name="Brown T."/>
            <person name="Cohen L."/>
        </authorList>
    </citation>
    <scope>NUCLEOTIDE SEQUENCE</scope>
    <source>
        <strain evidence="2">GSO104</strain>
    </source>
</reference>
<dbReference type="EMBL" id="HBNS01004820">
    <property type="protein sequence ID" value="CAE4585860.1"/>
    <property type="molecule type" value="Transcribed_RNA"/>
</dbReference>
<evidence type="ECO:0000256" key="1">
    <source>
        <dbReference type="SAM" id="MobiDB-lite"/>
    </source>
</evidence>
<accession>A0A6V2B8Q9</accession>
<sequence length="296" mass="33894">MHEQLRIQLEQRSFRRASISSIFFDLKQNQNNSSQMGISISPIISFKEKVQKGVIRNFFASEKEDRSRERERYNEGIPSEQKVQGIKSKKRHSIIDPLIGGFDADHDEFSADCNKGRNDKHERRHTISDLSDGLAQLSYCTDQRDITRCKSIAFDSDLDQDTPTRANSSSSRTLTKFLAKLMSPEEEEAVCNLQDFMYTPPTGLSSLLLIYTRRKGDHYLKPAVIHCKKFANDIDALDLGQYGSMKITPKTESDDADQRLQRRKQKNFTQGTLSDKVVDFTLGLLPPAIKRRQSMH</sequence>
<dbReference type="AlphaFoldDB" id="A0A6V2B8Q9"/>
<feature type="compositionally biased region" description="Basic and acidic residues" evidence="1">
    <location>
        <begin position="65"/>
        <end position="74"/>
    </location>
</feature>
<organism evidence="2">
    <name type="scientific">Ditylum brightwellii</name>
    <dbReference type="NCBI Taxonomy" id="49249"/>
    <lineage>
        <taxon>Eukaryota</taxon>
        <taxon>Sar</taxon>
        <taxon>Stramenopiles</taxon>
        <taxon>Ochrophyta</taxon>
        <taxon>Bacillariophyta</taxon>
        <taxon>Mediophyceae</taxon>
        <taxon>Lithodesmiophycidae</taxon>
        <taxon>Lithodesmiales</taxon>
        <taxon>Lithodesmiaceae</taxon>
        <taxon>Ditylum</taxon>
    </lineage>
</organism>
<name>A0A6V2B8Q9_9STRA</name>
<evidence type="ECO:0000313" key="2">
    <source>
        <dbReference type="EMBL" id="CAE4585860.1"/>
    </source>
</evidence>